<dbReference type="AlphaFoldDB" id="A0A955RPE3"/>
<evidence type="ECO:0000259" key="1">
    <source>
        <dbReference type="PROSITE" id="PS50234"/>
    </source>
</evidence>
<dbReference type="PROSITE" id="PS50234">
    <property type="entry name" value="VWFA"/>
    <property type="match status" value="1"/>
</dbReference>
<dbReference type="InterPro" id="IPR036465">
    <property type="entry name" value="vWFA_dom_sf"/>
</dbReference>
<protein>
    <submittedName>
        <fullName evidence="2">VWA domain-containing protein</fullName>
    </submittedName>
</protein>
<reference evidence="2" key="1">
    <citation type="submission" date="2020-04" db="EMBL/GenBank/DDBJ databases">
        <authorList>
            <person name="Zhang T."/>
        </authorList>
    </citation>
    <scope>NUCLEOTIDE SEQUENCE</scope>
    <source>
        <strain evidence="2">HKST-UBA01</strain>
    </source>
</reference>
<dbReference type="SUPFAM" id="SSF53300">
    <property type="entry name" value="vWA-like"/>
    <property type="match status" value="1"/>
</dbReference>
<organism evidence="2 3">
    <name type="scientific">candidate division WWE3 bacterium</name>
    <dbReference type="NCBI Taxonomy" id="2053526"/>
    <lineage>
        <taxon>Bacteria</taxon>
        <taxon>Katanobacteria</taxon>
    </lineage>
</organism>
<dbReference type="InterPro" id="IPR002035">
    <property type="entry name" value="VWF_A"/>
</dbReference>
<comment type="caution">
    <text evidence="2">The sequence shown here is derived from an EMBL/GenBank/DDBJ whole genome shotgun (WGS) entry which is preliminary data.</text>
</comment>
<gene>
    <name evidence="2" type="ORF">KC571_01965</name>
</gene>
<dbReference type="CDD" id="cd00198">
    <property type="entry name" value="vWFA"/>
    <property type="match status" value="1"/>
</dbReference>
<name>A0A955RPE3_UNCKA</name>
<dbReference type="Proteomes" id="UP000701698">
    <property type="component" value="Unassembled WGS sequence"/>
</dbReference>
<evidence type="ECO:0000313" key="3">
    <source>
        <dbReference type="Proteomes" id="UP000701698"/>
    </source>
</evidence>
<sequence length="525" mass="56860">MHKYRYTHFINTKGQTVLSLVLLTAAIGIISLMIAQQLGRRQSGQIRQIEQIDQTYYATEGAMYETLEHLTSNPAWPGMLTYNDSYTLNGVTISRTIISTTNGSGEEVREVTINGNYEGISRKVVGTDIAFESGGRVPLDLMLAMDLSGSMWDTQVSGEYQPIGATKDAAITFVGLLDNGSGGVIDRGGLIGWGSNCQPDCLTDWLYHDLKPDSPGGEFQNLINRINAINSNNTSGNEGGTAMDTAIEFAGDYMKSYIESNPPADINNTIPAIILLSDGLSNHPRDCCGPDSDTDPNSLDEPIASSTVGPWNVCQWVETNYGDLQNGVQSGNIAGRNAIWMLPSNPNATASYDFIIPGAGIYEARGITRSTSRNSSSFFIRFDTQSPKIWNNNNYNSTWIDQSDNIPFYVNSGTHTVTLSYSEPNFPIDKILVQPACGKQAAIDAASAIDSLTIDLGVRTITGIPIYTIGLGPFADAYTLSNVAAATGAQYYYAPTTAELDQIFASIVNDLRNNLASYNLNEEIP</sequence>
<dbReference type="Gene3D" id="3.40.50.410">
    <property type="entry name" value="von Willebrand factor, type A domain"/>
    <property type="match status" value="2"/>
</dbReference>
<proteinExistence type="predicted"/>
<evidence type="ECO:0000313" key="2">
    <source>
        <dbReference type="EMBL" id="MCA9390144.1"/>
    </source>
</evidence>
<dbReference type="SMART" id="SM00327">
    <property type="entry name" value="VWA"/>
    <property type="match status" value="1"/>
</dbReference>
<feature type="domain" description="VWFA" evidence="1">
    <location>
        <begin position="140"/>
        <end position="286"/>
    </location>
</feature>
<dbReference type="Gene3D" id="2.60.120.260">
    <property type="entry name" value="Galactose-binding domain-like"/>
    <property type="match status" value="1"/>
</dbReference>
<accession>A0A955RPE3</accession>
<reference evidence="2" key="2">
    <citation type="journal article" date="2021" name="Microbiome">
        <title>Successional dynamics and alternative stable states in a saline activated sludge microbial community over 9 years.</title>
        <authorList>
            <person name="Wang Y."/>
            <person name="Ye J."/>
            <person name="Ju F."/>
            <person name="Liu L."/>
            <person name="Boyd J.A."/>
            <person name="Deng Y."/>
            <person name="Parks D.H."/>
            <person name="Jiang X."/>
            <person name="Yin X."/>
            <person name="Woodcroft B.J."/>
            <person name="Tyson G.W."/>
            <person name="Hugenholtz P."/>
            <person name="Polz M.F."/>
            <person name="Zhang T."/>
        </authorList>
    </citation>
    <scope>NUCLEOTIDE SEQUENCE</scope>
    <source>
        <strain evidence="2">HKST-UBA01</strain>
    </source>
</reference>
<dbReference type="EMBL" id="JAGQKX010000037">
    <property type="protein sequence ID" value="MCA9390144.1"/>
    <property type="molecule type" value="Genomic_DNA"/>
</dbReference>